<dbReference type="PANTHER" id="PTHR48042">
    <property type="entry name" value="ABC TRANSPORTER G FAMILY MEMBER 11"/>
    <property type="match status" value="1"/>
</dbReference>
<proteinExistence type="inferred from homology"/>
<evidence type="ECO:0000256" key="3">
    <source>
        <dbReference type="ARBA" id="ARBA00022448"/>
    </source>
</evidence>
<dbReference type="VEuPathDB" id="FungiDB:PC110_g14835"/>
<dbReference type="Pfam" id="PF00005">
    <property type="entry name" value="ABC_tran"/>
    <property type="match status" value="1"/>
</dbReference>
<dbReference type="InterPro" id="IPR013525">
    <property type="entry name" value="ABC2_TM"/>
</dbReference>
<sequence>MVDTCLSSNTPLTPTPNDPSDENSVTSSGIGDAIDLETGHRCSLTTPKSELRSPSYGLDAPYGCLDSATADIFLRGLSAESKSKDKSFDVTAEFEAAQRRQRGYLQLCTISWQHVSYIIQPKKPWFSGRFGRNKKDQKPVDLKPRRILNNVWGRSGPGDLTAIIGPSGAGKTTLLDILADRVPHGGSGVRVEGIVDVNGQPRDPRTFHSIMNYVSQDMAFLGSFSVLETLQIAAGLGLPSHVPPLTRESRVQDVIDAMGLRSCMYANVGDVFHKGISSGQRKRLGIAVELLSDPALLLLDEPTSGLDASSARSVMHHIERLCQESGKNVICTIHQPSSSVYEMLTNLVILSDGHLVYFGAASSALNHFFTLGYVCPTYSNPAEYFVHLVNKDFHSQLGLDPFVRALEDSSEPQRFRVEIARDRCLGDMNLINYDLLRAMRPSRLDQFSVLLHRNLTNNWRHPGVFWLRVLMYMLLSFMVGTMYLSSNREITSSAMVPLLFYVQAFLVFMSVAALPALLEQRAVLEREVRSHALHLASYTTANLLGALPGITFISLLASIIVVYFARIHSFWSFLLNLTLSLVTSESMMHLLGAAVPHYIMGIALGAGLFGMFMLCEGFMVPFAAIPTYWKWGYYLAFHTYSFESFMYEHFSQVNTQEAWDLLKSYGMENVNVSRNMLILVGYAAVLQLAGIAVLFVRFGLGTVKDLWRMRSMPAQVRPKDTRSVITDGDESQKRKLLNAGPILALMDVVAGAISYRLSMGAAATISFDCVDMIKPVFHGDHVRLEREVIGLGKSSMAVQVSVFRHDLTTDTLQNTHDAIITMVAINRFGRPRECLPALFDPDRAGYCLKMSELAKQRKNLSFKWRHEQDAVNELPFIEQSDLMPAESKAKNVSVSDTEVEVRNCFLPRNLNPHDTVFGGDLLAWMDKIALHCAQKFTRSEKMVTIAMNRVLFKLPILMLDMVRMRARVVHVDYFTVLNLDDTNDKFKPIEKGLKIDETNQDEMRIHMKAQKRLKFEGEDTNLLALKTRILSGEFAAHQHKHQ</sequence>
<dbReference type="Pfam" id="PF01061">
    <property type="entry name" value="ABC2_membrane"/>
    <property type="match status" value="1"/>
</dbReference>
<dbReference type="InterPro" id="IPR052215">
    <property type="entry name" value="Plant_ABCG"/>
</dbReference>
<comment type="caution">
    <text evidence="11">The sequence shown here is derived from an EMBL/GenBank/DDBJ whole genome shotgun (WGS) entry which is preliminary data.</text>
</comment>
<feature type="region of interest" description="Disordered" evidence="7">
    <location>
        <begin position="1"/>
        <end position="32"/>
    </location>
</feature>
<gene>
    <name evidence="11" type="ORF">JG687_00011679</name>
</gene>
<comment type="similarity">
    <text evidence="2">Belongs to the ABC transporter superfamily. ABCG family. Eye pigment precursor importer (TC 3.A.1.204) subfamily.</text>
</comment>
<name>A0A8T1U3Z3_9STRA</name>
<evidence type="ECO:0000256" key="1">
    <source>
        <dbReference type="ARBA" id="ARBA00004141"/>
    </source>
</evidence>
<dbReference type="InterPro" id="IPR033120">
    <property type="entry name" value="HOTDOG_ACOT"/>
</dbReference>
<feature type="compositionally biased region" description="Polar residues" evidence="7">
    <location>
        <begin position="1"/>
        <end position="12"/>
    </location>
</feature>
<keyword evidence="3" id="KW-0813">Transport</keyword>
<dbReference type="GO" id="GO:0016887">
    <property type="term" value="F:ATP hydrolysis activity"/>
    <property type="evidence" value="ECO:0007669"/>
    <property type="project" value="InterPro"/>
</dbReference>
<feature type="domain" description="HotDog ACOT-type" evidence="10">
    <location>
        <begin position="895"/>
        <end position="1021"/>
    </location>
</feature>
<comment type="subcellular location">
    <subcellularLocation>
        <location evidence="1">Membrane</location>
        <topology evidence="1">Multi-pass membrane protein</topology>
    </subcellularLocation>
</comment>
<dbReference type="Pfam" id="PF19055">
    <property type="entry name" value="ABC2_membrane_7"/>
    <property type="match status" value="1"/>
</dbReference>
<accession>A0A8T1U3Z3</accession>
<keyword evidence="5 8" id="KW-1133">Transmembrane helix</keyword>
<evidence type="ECO:0000256" key="8">
    <source>
        <dbReference type="SAM" id="Phobius"/>
    </source>
</evidence>
<keyword evidence="4 8" id="KW-0812">Transmembrane</keyword>
<evidence type="ECO:0000256" key="6">
    <source>
        <dbReference type="ARBA" id="ARBA00023136"/>
    </source>
</evidence>
<feature type="domain" description="HotDog ACOT-type" evidence="10">
    <location>
        <begin position="714"/>
        <end position="828"/>
    </location>
</feature>
<dbReference type="SMART" id="SM00382">
    <property type="entry name" value="AAA"/>
    <property type="match status" value="1"/>
</dbReference>
<dbReference type="InterPro" id="IPR003593">
    <property type="entry name" value="AAA+_ATPase"/>
</dbReference>
<feature type="transmembrane region" description="Helical" evidence="8">
    <location>
        <begin position="570"/>
        <end position="591"/>
    </location>
</feature>
<evidence type="ECO:0008006" key="13">
    <source>
        <dbReference type="Google" id="ProtNLM"/>
    </source>
</evidence>
<dbReference type="FunFam" id="3.10.129.10:FF:000055">
    <property type="entry name" value="ATP-binding Cassette (ABC) superfamily"/>
    <property type="match status" value="1"/>
</dbReference>
<dbReference type="Proteomes" id="UP000688947">
    <property type="component" value="Unassembled WGS sequence"/>
</dbReference>
<feature type="transmembrane region" description="Helical" evidence="8">
    <location>
        <begin position="498"/>
        <end position="518"/>
    </location>
</feature>
<dbReference type="VEuPathDB" id="FungiDB:PC110_g14840"/>
<feature type="transmembrane region" description="Helical" evidence="8">
    <location>
        <begin position="598"/>
        <end position="625"/>
    </location>
</feature>
<dbReference type="PROSITE" id="PS50893">
    <property type="entry name" value="ABC_TRANSPORTER_2"/>
    <property type="match status" value="1"/>
</dbReference>
<dbReference type="EMBL" id="JAENGZ010000729">
    <property type="protein sequence ID" value="KAG6954659.1"/>
    <property type="molecule type" value="Genomic_DNA"/>
</dbReference>
<dbReference type="AlphaFoldDB" id="A0A8T1U3Z3"/>
<protein>
    <recommendedName>
        <fullName evidence="13">ABC transporter domain-containing protein</fullName>
    </recommendedName>
</protein>
<organism evidence="11 12">
    <name type="scientific">Phytophthora cactorum</name>
    <dbReference type="NCBI Taxonomy" id="29920"/>
    <lineage>
        <taxon>Eukaryota</taxon>
        <taxon>Sar</taxon>
        <taxon>Stramenopiles</taxon>
        <taxon>Oomycota</taxon>
        <taxon>Peronosporomycetes</taxon>
        <taxon>Peronosporales</taxon>
        <taxon>Peronosporaceae</taxon>
        <taxon>Phytophthora</taxon>
    </lineage>
</organism>
<feature type="transmembrane region" description="Helical" evidence="8">
    <location>
        <begin position="465"/>
        <end position="486"/>
    </location>
</feature>
<evidence type="ECO:0000256" key="4">
    <source>
        <dbReference type="ARBA" id="ARBA00022692"/>
    </source>
</evidence>
<dbReference type="InterPro" id="IPR006683">
    <property type="entry name" value="Thioestr_dom"/>
</dbReference>
<feature type="domain" description="ABC transporter" evidence="9">
    <location>
        <begin position="119"/>
        <end position="377"/>
    </location>
</feature>
<dbReference type="GO" id="GO:0016020">
    <property type="term" value="C:membrane"/>
    <property type="evidence" value="ECO:0007669"/>
    <property type="project" value="UniProtKB-SubCell"/>
</dbReference>
<reference evidence="11" key="1">
    <citation type="submission" date="2021-01" db="EMBL/GenBank/DDBJ databases">
        <title>Phytophthora aleatoria, a newly-described species from Pinus radiata is distinct from Phytophthora cactorum isolates based on comparative genomics.</title>
        <authorList>
            <person name="Mcdougal R."/>
            <person name="Panda P."/>
            <person name="Williams N."/>
            <person name="Studholme D.J."/>
        </authorList>
    </citation>
    <scope>NUCLEOTIDE SEQUENCE</scope>
    <source>
        <strain evidence="11">NZFS 3830</strain>
    </source>
</reference>
<keyword evidence="6 8" id="KW-0472">Membrane</keyword>
<evidence type="ECO:0000256" key="5">
    <source>
        <dbReference type="ARBA" id="ARBA00022989"/>
    </source>
</evidence>
<dbReference type="GO" id="GO:0005524">
    <property type="term" value="F:ATP binding"/>
    <property type="evidence" value="ECO:0007669"/>
    <property type="project" value="InterPro"/>
</dbReference>
<dbReference type="PROSITE" id="PS00211">
    <property type="entry name" value="ABC_TRANSPORTER_1"/>
    <property type="match status" value="1"/>
</dbReference>
<dbReference type="InterPro" id="IPR043926">
    <property type="entry name" value="ABCG_dom"/>
</dbReference>
<evidence type="ECO:0000313" key="11">
    <source>
        <dbReference type="EMBL" id="KAG6954659.1"/>
    </source>
</evidence>
<dbReference type="Pfam" id="PF03061">
    <property type="entry name" value="4HBT"/>
    <property type="match status" value="2"/>
</dbReference>
<dbReference type="CDD" id="cd03442">
    <property type="entry name" value="BFIT_BACH"/>
    <property type="match status" value="2"/>
</dbReference>
<evidence type="ECO:0000256" key="2">
    <source>
        <dbReference type="ARBA" id="ARBA00005814"/>
    </source>
</evidence>
<dbReference type="InterPro" id="IPR017871">
    <property type="entry name" value="ABC_transporter-like_CS"/>
</dbReference>
<evidence type="ECO:0000256" key="7">
    <source>
        <dbReference type="SAM" id="MobiDB-lite"/>
    </source>
</evidence>
<evidence type="ECO:0000313" key="12">
    <source>
        <dbReference type="Proteomes" id="UP000688947"/>
    </source>
</evidence>
<dbReference type="InterPro" id="IPR003439">
    <property type="entry name" value="ABC_transporter-like_ATP-bd"/>
</dbReference>
<evidence type="ECO:0000259" key="10">
    <source>
        <dbReference type="PROSITE" id="PS51770"/>
    </source>
</evidence>
<dbReference type="PANTHER" id="PTHR48042:SF11">
    <property type="entry name" value="ABC TRANSPORTER G FAMILY MEMBER 11"/>
    <property type="match status" value="1"/>
</dbReference>
<dbReference type="GO" id="GO:0140359">
    <property type="term" value="F:ABC-type transporter activity"/>
    <property type="evidence" value="ECO:0007669"/>
    <property type="project" value="InterPro"/>
</dbReference>
<dbReference type="OrthoDB" id="66620at2759"/>
<feature type="transmembrane region" description="Helical" evidence="8">
    <location>
        <begin position="676"/>
        <end position="700"/>
    </location>
</feature>
<evidence type="ECO:0000259" key="9">
    <source>
        <dbReference type="PROSITE" id="PS50893"/>
    </source>
</evidence>
<feature type="transmembrane region" description="Helical" evidence="8">
    <location>
        <begin position="539"/>
        <end position="564"/>
    </location>
</feature>
<dbReference type="PROSITE" id="PS51770">
    <property type="entry name" value="HOTDOG_ACOT"/>
    <property type="match status" value="2"/>
</dbReference>